<proteinExistence type="predicted"/>
<protein>
    <submittedName>
        <fullName evidence="2">Uncharacterized protein</fullName>
    </submittedName>
</protein>
<dbReference type="STRING" id="990371.SAMN05421813_11845"/>
<keyword evidence="1" id="KW-0472">Membrane</keyword>
<sequence length="384" mass="44863">MIKKFLYLITFLVFLPLIMWILWLVTPKTKLVAAIVDKTVLTVKGQEHISLTWILNNERYTKTSKKLYNLSRDYFGFFPLEDEKFKIKGLERFSSKQLRQLSIDADLVYFTDTYGIYNNEWYQKKNTNERSGMLYGGLSSKDVELLVLMKEQKKLIIAEFNTIGSPTDSASRAGFEKAFAVHWTGWTARHFESLDTLINKDIPQWLINNYKRSHQNKWPFKKSGIAFVNIDERIAILEDSTHLKDPMPHIVSNNFGQQSLGLPSEVKYPFWFDIISYDANINKSAADFKISANAQGLAELKKEGIPLIFPAITYHKEKDYSFYYFSGDFCDNLISVNSSYFKGISNFKWAFYDESNPMDRASFFWNFYRPLMSNIFEDYSKTLK</sequence>
<gene>
    <name evidence="2" type="ORF">SAMN05421813_11845</name>
</gene>
<reference evidence="3" key="1">
    <citation type="submission" date="2016-10" db="EMBL/GenBank/DDBJ databases">
        <authorList>
            <person name="Varghese N."/>
            <person name="Submissions S."/>
        </authorList>
    </citation>
    <scope>NUCLEOTIDE SEQUENCE [LARGE SCALE GENOMIC DNA]</scope>
    <source>
        <strain evidence="3">DSM 24536</strain>
    </source>
</reference>
<dbReference type="EMBL" id="FNHH01000018">
    <property type="protein sequence ID" value="SDM64959.1"/>
    <property type="molecule type" value="Genomic_DNA"/>
</dbReference>
<organism evidence="2 3">
    <name type="scientific">Daejeonella rubra</name>
    <dbReference type="NCBI Taxonomy" id="990371"/>
    <lineage>
        <taxon>Bacteria</taxon>
        <taxon>Pseudomonadati</taxon>
        <taxon>Bacteroidota</taxon>
        <taxon>Sphingobacteriia</taxon>
        <taxon>Sphingobacteriales</taxon>
        <taxon>Sphingobacteriaceae</taxon>
        <taxon>Daejeonella</taxon>
    </lineage>
</organism>
<evidence type="ECO:0000313" key="3">
    <source>
        <dbReference type="Proteomes" id="UP000199226"/>
    </source>
</evidence>
<dbReference type="Proteomes" id="UP000199226">
    <property type="component" value="Unassembled WGS sequence"/>
</dbReference>
<keyword evidence="3" id="KW-1185">Reference proteome</keyword>
<feature type="transmembrane region" description="Helical" evidence="1">
    <location>
        <begin position="5"/>
        <end position="25"/>
    </location>
</feature>
<accession>A0A1G9UYR8</accession>
<dbReference type="OrthoDB" id="916275at2"/>
<dbReference type="RefSeq" id="WP_090705386.1">
    <property type="nucleotide sequence ID" value="NZ_FNHH01000018.1"/>
</dbReference>
<name>A0A1G9UYR8_9SPHI</name>
<keyword evidence="1" id="KW-1133">Transmembrane helix</keyword>
<keyword evidence="1" id="KW-0812">Transmembrane</keyword>
<evidence type="ECO:0000256" key="1">
    <source>
        <dbReference type="SAM" id="Phobius"/>
    </source>
</evidence>
<dbReference type="AlphaFoldDB" id="A0A1G9UYR8"/>
<evidence type="ECO:0000313" key="2">
    <source>
        <dbReference type="EMBL" id="SDM64959.1"/>
    </source>
</evidence>